<feature type="domain" description="Aldehyde oxidase/xanthine dehydrogenase a/b hammerhead" evidence="1">
    <location>
        <begin position="217"/>
        <end position="303"/>
    </location>
</feature>
<dbReference type="InterPro" id="IPR037165">
    <property type="entry name" value="AldOxase/xan_DH_Mopterin-bd_sf"/>
</dbReference>
<dbReference type="EMBL" id="JAQQFR010000004">
    <property type="protein sequence ID" value="MFL9878265.1"/>
    <property type="molecule type" value="Genomic_DNA"/>
</dbReference>
<dbReference type="InterPro" id="IPR012368">
    <property type="entry name" value="OxRdtase_Mopterin-bd_su_IorB"/>
</dbReference>
<evidence type="ECO:0000313" key="3">
    <source>
        <dbReference type="Proteomes" id="UP001629214"/>
    </source>
</evidence>
<reference evidence="2 3" key="1">
    <citation type="journal article" date="2024" name="Chem. Sci.">
        <title>Discovery of megapolipeptins by genome mining of a Burkholderiales bacteria collection.</title>
        <authorList>
            <person name="Paulo B.S."/>
            <person name="Recchia M.J.J."/>
            <person name="Lee S."/>
            <person name="Fergusson C.H."/>
            <person name="Romanowski S.B."/>
            <person name="Hernandez A."/>
            <person name="Krull N."/>
            <person name="Liu D.Y."/>
            <person name="Cavanagh H."/>
            <person name="Bos A."/>
            <person name="Gray C.A."/>
            <person name="Murphy B.T."/>
            <person name="Linington R.G."/>
            <person name="Eustaquio A.S."/>
        </authorList>
    </citation>
    <scope>NUCLEOTIDE SEQUENCE [LARGE SCALE GENOMIC DNA]</scope>
    <source>
        <strain evidence="2 3">RL21-008-BIB-B</strain>
    </source>
</reference>
<dbReference type="InterPro" id="IPR006311">
    <property type="entry name" value="TAT_signal"/>
</dbReference>
<proteinExistence type="predicted"/>
<dbReference type="Gene3D" id="3.90.1170.50">
    <property type="entry name" value="Aldehyde oxidase/xanthine dehydrogenase, a/b hammerhead"/>
    <property type="match status" value="1"/>
</dbReference>
<evidence type="ECO:0000259" key="1">
    <source>
        <dbReference type="SMART" id="SM01008"/>
    </source>
</evidence>
<keyword evidence="3" id="KW-1185">Reference proteome</keyword>
<dbReference type="SUPFAM" id="SSF56003">
    <property type="entry name" value="Molybdenum cofactor-binding domain"/>
    <property type="match status" value="2"/>
</dbReference>
<comment type="caution">
    <text evidence="2">The sequence shown here is derived from an EMBL/GenBank/DDBJ whole genome shotgun (WGS) entry which is preliminary data.</text>
</comment>
<dbReference type="RefSeq" id="WP_408167070.1">
    <property type="nucleotide sequence ID" value="NZ_JAQQFR010000004.1"/>
</dbReference>
<evidence type="ECO:0000313" key="2">
    <source>
        <dbReference type="EMBL" id="MFL9878265.1"/>
    </source>
</evidence>
<dbReference type="InterPro" id="IPR019546">
    <property type="entry name" value="TAT_signal_bac_arc"/>
</dbReference>
<dbReference type="InterPro" id="IPR046867">
    <property type="entry name" value="AldOxase/xan_DH_MoCoBD2"/>
</dbReference>
<dbReference type="Proteomes" id="UP001629214">
    <property type="component" value="Unassembled WGS sequence"/>
</dbReference>
<dbReference type="Pfam" id="PF20256">
    <property type="entry name" value="MoCoBD_2"/>
    <property type="match status" value="2"/>
</dbReference>
<accession>A0ABW8Z6Y9</accession>
<dbReference type="NCBIfam" id="TIGR01409">
    <property type="entry name" value="TAT_signal_seq"/>
    <property type="match status" value="1"/>
</dbReference>
<dbReference type="Gene3D" id="3.30.365.10">
    <property type="entry name" value="Aldehyde oxidase/xanthine dehydrogenase, molybdopterin binding domain"/>
    <property type="match status" value="4"/>
</dbReference>
<dbReference type="PROSITE" id="PS51318">
    <property type="entry name" value="TAT"/>
    <property type="match status" value="1"/>
</dbReference>
<gene>
    <name evidence="2" type="ORF">PQR63_07735</name>
</gene>
<dbReference type="PANTHER" id="PTHR47495:SF2">
    <property type="entry name" value="ALDEHYDE DEHYDROGENASE"/>
    <property type="match status" value="1"/>
</dbReference>
<dbReference type="InterPro" id="IPR000674">
    <property type="entry name" value="Ald_Oxase/Xan_DH_a/b"/>
</dbReference>
<organism evidence="2 3">
    <name type="scientific">Herbaspirillum rhizosphaerae</name>
    <dbReference type="NCBI Taxonomy" id="346179"/>
    <lineage>
        <taxon>Bacteria</taxon>
        <taxon>Pseudomonadati</taxon>
        <taxon>Pseudomonadota</taxon>
        <taxon>Betaproteobacteria</taxon>
        <taxon>Burkholderiales</taxon>
        <taxon>Oxalobacteraceae</taxon>
        <taxon>Herbaspirillum</taxon>
    </lineage>
</organism>
<protein>
    <submittedName>
        <fullName evidence="2">Molybdopterin-dependent oxidoreductase</fullName>
    </submittedName>
</protein>
<dbReference type="PANTHER" id="PTHR47495">
    <property type="entry name" value="ALDEHYDE DEHYDROGENASE"/>
    <property type="match status" value="1"/>
</dbReference>
<dbReference type="InterPro" id="IPR052516">
    <property type="entry name" value="N-heterocyclic_Hydroxylase"/>
</dbReference>
<dbReference type="SMART" id="SM01008">
    <property type="entry name" value="Ald_Xan_dh_C"/>
    <property type="match status" value="1"/>
</dbReference>
<dbReference type="PIRSF" id="PIRSF036389">
    <property type="entry name" value="IOR_B"/>
    <property type="match status" value="1"/>
</dbReference>
<dbReference type="Pfam" id="PF02738">
    <property type="entry name" value="MoCoBD_1"/>
    <property type="match status" value="1"/>
</dbReference>
<name>A0ABW8Z6Y9_9BURK</name>
<dbReference type="InterPro" id="IPR008274">
    <property type="entry name" value="AldOxase/xan_DH_MoCoBD1"/>
</dbReference>
<sequence length="738" mass="79435">MQQPIPEAKMTQSLSLSRRGFLKAAGAVTAGLIVPLAYAAEATTPAGLVEITDWVRIDASGKTVIGLSQCEVGQGVYTGLPQVLADELDAKWSDVSVEFVTGRDAYRMSAAYEPPQQFVGASMSMTMLFQRLRTAGAQARDALTQAGAARLGVRATQCHTSEGRVIHSATGRSVSYGEVAADAAHLRLDPNPHLKSNNQRTFIGQNMKRLDTPMKVNGSAVFGIDVQVPGMLVGAARMAPAYTGKILSVRNQAQILARPGVHAVVIGTTWPKPVPNTVIVVADSYWIAKQAVDAVELEIDPGPGIHVDSKKIHEQRMAAMDDDKAIVASRIGNTRAIFDANPGKMIEAHYHTPYIVHASMEPVVATVHVRDNDIEVWGPIQGQDMVRETLGRAYKMAPEKVIVHTNFLGGSFGRKYVPDFVLHAAQASKAVGRPVKVIRSREGDIQHGFYRPGVSARMRAVLGKDGYPTALHARVVGQSLYGMIKQDKMAAAGGWDETMVEAIYDLAYGVPNLTVDAIDIKQPIPVSFMRSVGSTSSVFFLESFINELADQAGIDAYRYRRKLLAHDKLALAVLDKTAVAAGWDKPLPKNRHRGFAFNLYTGRGGAFETYVAMAVEIESGKNGIKVKRVVCGVDAGTAINPGLIKANIEGGIGFALTNTFKSEITFAEGAAVQSNFHDYPLLTLAEMPHIDVVIVNSDRPPQGCGEVALAPVAPAVASAIFKASKRRLRSMPLKLDQA</sequence>